<keyword evidence="2" id="KW-0677">Repeat</keyword>
<dbReference type="CDD" id="cd00051">
    <property type="entry name" value="EFh"/>
    <property type="match status" value="2"/>
</dbReference>
<dbReference type="Proteomes" id="UP001363151">
    <property type="component" value="Unassembled WGS sequence"/>
</dbReference>
<proteinExistence type="predicted"/>
<dbReference type="InterPro" id="IPR036291">
    <property type="entry name" value="NAD(P)-bd_dom_sf"/>
</dbReference>
<evidence type="ECO:0000313" key="6">
    <source>
        <dbReference type="EMBL" id="KAK7253770.1"/>
    </source>
</evidence>
<feature type="region of interest" description="Disordered" evidence="4">
    <location>
        <begin position="249"/>
        <end position="269"/>
    </location>
</feature>
<evidence type="ECO:0000256" key="2">
    <source>
        <dbReference type="ARBA" id="ARBA00022737"/>
    </source>
</evidence>
<feature type="domain" description="EF-hand" evidence="5">
    <location>
        <begin position="212"/>
        <end position="243"/>
    </location>
</feature>
<dbReference type="InterPro" id="IPR051581">
    <property type="entry name" value="Ca-bind"/>
</dbReference>
<evidence type="ECO:0000256" key="3">
    <source>
        <dbReference type="ARBA" id="ARBA00022837"/>
    </source>
</evidence>
<feature type="region of interest" description="Disordered" evidence="4">
    <location>
        <begin position="59"/>
        <end position="93"/>
    </location>
</feature>
<dbReference type="Gene3D" id="3.40.50.720">
    <property type="entry name" value="NAD(P)-binding Rossmann-like Domain"/>
    <property type="match status" value="1"/>
</dbReference>
<gene>
    <name evidence="6" type="ORF">SO694_00002571</name>
</gene>
<dbReference type="InterPro" id="IPR002048">
    <property type="entry name" value="EF_hand_dom"/>
</dbReference>
<dbReference type="InterPro" id="IPR001509">
    <property type="entry name" value="Epimerase_deHydtase"/>
</dbReference>
<feature type="domain" description="EF-hand" evidence="5">
    <location>
        <begin position="327"/>
        <end position="362"/>
    </location>
</feature>
<dbReference type="PROSITE" id="PS00018">
    <property type="entry name" value="EF_HAND_1"/>
    <property type="match status" value="4"/>
</dbReference>
<organism evidence="6 7">
    <name type="scientific">Aureococcus anophagefferens</name>
    <name type="common">Harmful bloom alga</name>
    <dbReference type="NCBI Taxonomy" id="44056"/>
    <lineage>
        <taxon>Eukaryota</taxon>
        <taxon>Sar</taxon>
        <taxon>Stramenopiles</taxon>
        <taxon>Ochrophyta</taxon>
        <taxon>Pelagophyceae</taxon>
        <taxon>Pelagomonadales</taxon>
        <taxon>Pelagomonadaceae</taxon>
        <taxon>Aureococcus</taxon>
    </lineage>
</organism>
<keyword evidence="3" id="KW-0106">Calcium</keyword>
<evidence type="ECO:0000256" key="4">
    <source>
        <dbReference type="SAM" id="MobiDB-lite"/>
    </source>
</evidence>
<protein>
    <submittedName>
        <fullName evidence="6">Calcium-binding protein</fullName>
    </submittedName>
</protein>
<dbReference type="EMBL" id="JBBJCI010000034">
    <property type="protein sequence ID" value="KAK7253770.1"/>
    <property type="molecule type" value="Genomic_DNA"/>
</dbReference>
<accession>A0ABR1GCL4</accession>
<dbReference type="SMART" id="SM00054">
    <property type="entry name" value="EFh"/>
    <property type="match status" value="4"/>
</dbReference>
<keyword evidence="1" id="KW-0479">Metal-binding</keyword>
<evidence type="ECO:0000259" key="5">
    <source>
        <dbReference type="PROSITE" id="PS50222"/>
    </source>
</evidence>
<feature type="domain" description="EF-hand" evidence="5">
    <location>
        <begin position="174"/>
        <end position="209"/>
    </location>
</feature>
<dbReference type="Pfam" id="PF01370">
    <property type="entry name" value="Epimerase"/>
    <property type="match status" value="1"/>
</dbReference>
<sequence>MQKYCLAHSSSDPFVGPTVGGRRLSMARLGQQIVDEPIPLAGPPKPCRRRHFAEAERRLQDLSQSPQNRRGVRSIPAPYGTNPSPLESAEDARDRLRLKPPRAVEPMQRESAAVEARRVRKAVDGIAKWQQVGYDLVNPSGERYRDAANRRPPSDEKTAIHRFKMECFGGGAGASMGLLRQIFKRFDANGDGSLSRDELRLALEGRNRDVTRFEDFWAALDRDHDGRVTLLELARAVADDREDCAPLVADTSAAPAGETSPVERDRRRRDGGAIAEWQQVGYDIVVPSALVDAPAAPPSRRSEPGGSAVERLRKAINVACHGAGAGASLGLLRSIFRRFDASGDGVIQRDELRKGLSIAGVDFSQGAYDEVMAEMDIDHDGAVSLPEFAHAICGGMDFGDSEHAYYREQRRPPKSLDALRDDFVAVPVSVLADVFHALGRAGHGRAVPVDLLAAELGRKALVDVTAADLAALAPGGTLAMDALYAALFGDGEVGHRATPEPSPYWRDEEVPKVLVIGGTQFMGVHTVELLCKKGYAVTVLNRGVTPSPFGDDVTHIRLDRFAQPNLLMKVVQEGCWEAIVDFVAFSADDVADVAAAALESRWDPSPYYVYISSDSVYMACERHRIDAARAAGRGLDESDAVRETSRAGIAACKKRDGYQYRYGSGKLAGEEELANWATRGLECTALRLPDVIGPRDNLGGFLDLANKVSRASVGCRVGGVADGAAHRASIAFAPDVALAIMLLIRGETKPPVLHVACAETPSFAELVELIVEARGLDRPPKLDPGRRAELLSVDVGPISVARALEALPAWCPTPLADAVQATFDWYTVDANAAYTRRLAEDSD</sequence>
<dbReference type="SUPFAM" id="SSF47473">
    <property type="entry name" value="EF-hand"/>
    <property type="match status" value="1"/>
</dbReference>
<keyword evidence="7" id="KW-1185">Reference proteome</keyword>
<comment type="caution">
    <text evidence="6">The sequence shown here is derived from an EMBL/GenBank/DDBJ whole genome shotgun (WGS) entry which is preliminary data.</text>
</comment>
<dbReference type="Pfam" id="PF13499">
    <property type="entry name" value="EF-hand_7"/>
    <property type="match status" value="2"/>
</dbReference>
<evidence type="ECO:0000313" key="7">
    <source>
        <dbReference type="Proteomes" id="UP001363151"/>
    </source>
</evidence>
<evidence type="ECO:0000256" key="1">
    <source>
        <dbReference type="ARBA" id="ARBA00022723"/>
    </source>
</evidence>
<dbReference type="Gene3D" id="1.10.238.10">
    <property type="entry name" value="EF-hand"/>
    <property type="match status" value="2"/>
</dbReference>
<dbReference type="PANTHER" id="PTHR34524">
    <property type="entry name" value="CALCYPHOSIN"/>
    <property type="match status" value="1"/>
</dbReference>
<dbReference type="InterPro" id="IPR018247">
    <property type="entry name" value="EF_Hand_1_Ca_BS"/>
</dbReference>
<feature type="domain" description="EF-hand" evidence="5">
    <location>
        <begin position="363"/>
        <end position="398"/>
    </location>
</feature>
<dbReference type="InterPro" id="IPR011992">
    <property type="entry name" value="EF-hand-dom_pair"/>
</dbReference>
<name>A0ABR1GCL4_AURAN</name>
<reference evidence="6 7" key="1">
    <citation type="submission" date="2024-03" db="EMBL/GenBank/DDBJ databases">
        <title>Aureococcus anophagefferens CCMP1851 and Kratosvirus quantuckense: Draft genome of a second virus-susceptible host strain in the model system.</title>
        <authorList>
            <person name="Chase E."/>
            <person name="Truchon A.R."/>
            <person name="Schepens W."/>
            <person name="Wilhelm S.W."/>
        </authorList>
    </citation>
    <scope>NUCLEOTIDE SEQUENCE [LARGE SCALE GENOMIC DNA]</scope>
    <source>
        <strain evidence="6 7">CCMP1851</strain>
    </source>
</reference>
<dbReference type="SUPFAM" id="SSF51735">
    <property type="entry name" value="NAD(P)-binding Rossmann-fold domains"/>
    <property type="match status" value="1"/>
</dbReference>
<dbReference type="PANTHER" id="PTHR34524:SF6">
    <property type="entry name" value="CALCYPHOSINE LIKE"/>
    <property type="match status" value="1"/>
</dbReference>
<dbReference type="PROSITE" id="PS50222">
    <property type="entry name" value="EF_HAND_2"/>
    <property type="match status" value="4"/>
</dbReference>